<dbReference type="Proteomes" id="UP001597055">
    <property type="component" value="Unassembled WGS sequence"/>
</dbReference>
<name>A0ABW3AJZ1_9MICO</name>
<dbReference type="RefSeq" id="WP_204978862.1">
    <property type="nucleotide sequence ID" value="NZ_JBHTII010000001.1"/>
</dbReference>
<dbReference type="EMBL" id="JBHTII010000001">
    <property type="protein sequence ID" value="MFD0791055.1"/>
    <property type="molecule type" value="Genomic_DNA"/>
</dbReference>
<feature type="region of interest" description="Disordered" evidence="1">
    <location>
        <begin position="38"/>
        <end position="79"/>
    </location>
</feature>
<gene>
    <name evidence="2" type="ORF">ACFQ0P_11650</name>
</gene>
<evidence type="ECO:0000313" key="2">
    <source>
        <dbReference type="EMBL" id="MFD0791055.1"/>
    </source>
</evidence>
<keyword evidence="3" id="KW-1185">Reference proteome</keyword>
<accession>A0ABW3AJZ1</accession>
<evidence type="ECO:0000256" key="1">
    <source>
        <dbReference type="SAM" id="MobiDB-lite"/>
    </source>
</evidence>
<sequence length="79" mass="8063">MDSAPGGRLREGAESAVALTWTLTIAVGTIRQIVAPEELPSAPSWLGGPQVALPRSRRANASAARRAGSPLSSCGHGDT</sequence>
<reference evidence="3" key="1">
    <citation type="journal article" date="2019" name="Int. J. Syst. Evol. Microbiol.">
        <title>The Global Catalogue of Microorganisms (GCM) 10K type strain sequencing project: providing services to taxonomists for standard genome sequencing and annotation.</title>
        <authorList>
            <consortium name="The Broad Institute Genomics Platform"/>
            <consortium name="The Broad Institute Genome Sequencing Center for Infectious Disease"/>
            <person name="Wu L."/>
            <person name="Ma J."/>
        </authorList>
    </citation>
    <scope>NUCLEOTIDE SEQUENCE [LARGE SCALE GENOMIC DNA]</scope>
    <source>
        <strain evidence="3">CCUG 54523</strain>
    </source>
</reference>
<organism evidence="2 3">
    <name type="scientific">Microbacterium insulae</name>
    <dbReference type="NCBI Taxonomy" id="483014"/>
    <lineage>
        <taxon>Bacteria</taxon>
        <taxon>Bacillati</taxon>
        <taxon>Actinomycetota</taxon>
        <taxon>Actinomycetes</taxon>
        <taxon>Micrococcales</taxon>
        <taxon>Microbacteriaceae</taxon>
        <taxon>Microbacterium</taxon>
    </lineage>
</organism>
<comment type="caution">
    <text evidence="2">The sequence shown here is derived from an EMBL/GenBank/DDBJ whole genome shotgun (WGS) entry which is preliminary data.</text>
</comment>
<evidence type="ECO:0000313" key="3">
    <source>
        <dbReference type="Proteomes" id="UP001597055"/>
    </source>
</evidence>
<protein>
    <submittedName>
        <fullName evidence="2">Uncharacterized protein</fullName>
    </submittedName>
</protein>
<proteinExistence type="predicted"/>